<gene>
    <name evidence="4" type="ORF">ACFQHW_03815</name>
</gene>
<feature type="domain" description="D-alanyl-D-alanine carboxypeptidase-like core" evidence="2">
    <location>
        <begin position="217"/>
        <end position="337"/>
    </location>
</feature>
<organism evidence="4 5">
    <name type="scientific">Lapidilactobacillus achengensis</name>
    <dbReference type="NCBI Taxonomy" id="2486000"/>
    <lineage>
        <taxon>Bacteria</taxon>
        <taxon>Bacillati</taxon>
        <taxon>Bacillota</taxon>
        <taxon>Bacilli</taxon>
        <taxon>Lactobacillales</taxon>
        <taxon>Lactobacillaceae</taxon>
        <taxon>Lapidilactobacillus</taxon>
    </lineage>
</organism>
<evidence type="ECO:0000256" key="1">
    <source>
        <dbReference type="SAM" id="SignalP"/>
    </source>
</evidence>
<protein>
    <submittedName>
        <fullName evidence="4">D-alanyl-D-alanine carboxypeptidase family protein</fullName>
    </submittedName>
</protein>
<dbReference type="PANTHER" id="PTHR34385">
    <property type="entry name" value="D-ALANYL-D-ALANINE CARBOXYPEPTIDASE"/>
    <property type="match status" value="1"/>
</dbReference>
<dbReference type="CDD" id="cd14852">
    <property type="entry name" value="LD-carboxypeptidase"/>
    <property type="match status" value="1"/>
</dbReference>
<feature type="chain" id="PRO_5047343578" evidence="1">
    <location>
        <begin position="23"/>
        <end position="362"/>
    </location>
</feature>
<dbReference type="InterPro" id="IPR052179">
    <property type="entry name" value="DD-CPase-like"/>
</dbReference>
<proteinExistence type="predicted"/>
<reference evidence="5" key="1">
    <citation type="journal article" date="2019" name="Int. J. Syst. Evol. Microbiol.">
        <title>The Global Catalogue of Microorganisms (GCM) 10K type strain sequencing project: providing services to taxonomists for standard genome sequencing and annotation.</title>
        <authorList>
            <consortium name="The Broad Institute Genomics Platform"/>
            <consortium name="The Broad Institute Genome Sequencing Center for Infectious Disease"/>
            <person name="Wu L."/>
            <person name="Ma J."/>
        </authorList>
    </citation>
    <scope>NUCLEOTIDE SEQUENCE [LARGE SCALE GENOMIC DNA]</scope>
    <source>
        <strain evidence="5">CCM 8897</strain>
    </source>
</reference>
<dbReference type="InterPro" id="IPR024968">
    <property type="entry name" value="SlpA_C_lactobacillus"/>
</dbReference>
<dbReference type="Pfam" id="PF03217">
    <property type="entry name" value="SlpA"/>
    <property type="match status" value="1"/>
</dbReference>
<keyword evidence="5" id="KW-1185">Reference proteome</keyword>
<evidence type="ECO:0000259" key="2">
    <source>
        <dbReference type="Pfam" id="PF02557"/>
    </source>
</evidence>
<keyword evidence="4" id="KW-0121">Carboxypeptidase</keyword>
<dbReference type="SUPFAM" id="SSF55166">
    <property type="entry name" value="Hedgehog/DD-peptidase"/>
    <property type="match status" value="1"/>
</dbReference>
<evidence type="ECO:0000259" key="3">
    <source>
        <dbReference type="Pfam" id="PF03217"/>
    </source>
</evidence>
<feature type="signal peptide" evidence="1">
    <location>
        <begin position="1"/>
        <end position="22"/>
    </location>
</feature>
<dbReference type="InterPro" id="IPR058193">
    <property type="entry name" value="VanY/YodJ_core_dom"/>
</dbReference>
<evidence type="ECO:0000313" key="5">
    <source>
        <dbReference type="Proteomes" id="UP001596310"/>
    </source>
</evidence>
<dbReference type="PANTHER" id="PTHR34385:SF1">
    <property type="entry name" value="PEPTIDOGLYCAN L-ALANYL-D-GLUTAMATE ENDOPEPTIDASE CWLK"/>
    <property type="match status" value="1"/>
</dbReference>
<feature type="domain" description="S-layer protein C-terminal" evidence="3">
    <location>
        <begin position="134"/>
        <end position="174"/>
    </location>
</feature>
<keyword evidence="1" id="KW-0732">Signal</keyword>
<sequence>MKNVRKWVLAGVLAGLFGGSIAVDQVQSRSVQAALVLQPARSVETVVDHSSAGLNVYTEQKGQLVFSGRHLAAGTTWQVFGHTTIQETRYANLGGTQWVEAKYLRPQQPQLKRDRRLIQIHYVPGYGVNLWRLTATGQLVGTGRRLRHGTRWRSLGTAQINGQTFYNLGGNQWIAHQYGWITNLDGQGRIGRPTYLKGVLLVNKLNGIGQRFGGSNPTANAALWKLQQAARAAGHAMPRISGYRSYGYQVKLYRDYVATDGIAAADQYSARPGFSEHQTGLAFDIGTTDLEASYGKTAAGRWLAQNCATYGFIIRFPQGKEGLTGYTYEPWHVRYVGVAAAQQIKAQGLSLEEYLGAESAQN</sequence>
<comment type="caution">
    <text evidence="4">The sequence shown here is derived from an EMBL/GenBank/DDBJ whole genome shotgun (WGS) entry which is preliminary data.</text>
</comment>
<dbReference type="Pfam" id="PF02557">
    <property type="entry name" value="VanY"/>
    <property type="match status" value="1"/>
</dbReference>
<evidence type="ECO:0000313" key="4">
    <source>
        <dbReference type="EMBL" id="MFC6314692.1"/>
    </source>
</evidence>
<keyword evidence="4" id="KW-0645">Protease</keyword>
<accession>A0ABW1UPC9</accession>
<dbReference type="RefSeq" id="WP_125599350.1">
    <property type="nucleotide sequence ID" value="NZ_JBHSSM010000014.1"/>
</dbReference>
<dbReference type="Proteomes" id="UP001596310">
    <property type="component" value="Unassembled WGS sequence"/>
</dbReference>
<dbReference type="GO" id="GO:0004180">
    <property type="term" value="F:carboxypeptidase activity"/>
    <property type="evidence" value="ECO:0007669"/>
    <property type="project" value="UniProtKB-KW"/>
</dbReference>
<dbReference type="InterPro" id="IPR003709">
    <property type="entry name" value="VanY-like_core_dom"/>
</dbReference>
<name>A0ABW1UPC9_9LACO</name>
<keyword evidence="4" id="KW-0378">Hydrolase</keyword>
<dbReference type="EMBL" id="JBHSSM010000014">
    <property type="protein sequence ID" value="MFC6314692.1"/>
    <property type="molecule type" value="Genomic_DNA"/>
</dbReference>
<dbReference type="Gene3D" id="3.30.1380.10">
    <property type="match status" value="1"/>
</dbReference>
<dbReference type="InterPro" id="IPR009045">
    <property type="entry name" value="Zn_M74/Hedgehog-like"/>
</dbReference>